<evidence type="ECO:0000313" key="6">
    <source>
        <dbReference type="EMBL" id="KCV83824.1"/>
    </source>
</evidence>
<evidence type="ECO:0000259" key="5">
    <source>
        <dbReference type="PROSITE" id="PS51762"/>
    </source>
</evidence>
<dbReference type="InterPro" id="IPR008263">
    <property type="entry name" value="GH16_AS"/>
</dbReference>
<keyword evidence="4" id="KW-0326">Glycosidase</keyword>
<dbReference type="InterPro" id="IPR011049">
    <property type="entry name" value="Serralysin-like_metalloprot_C"/>
</dbReference>
<dbReference type="InterPro" id="IPR013320">
    <property type="entry name" value="ConA-like_dom_sf"/>
</dbReference>
<comment type="similarity">
    <text evidence="1">Belongs to the glycosyl hydrolase 16 family.</text>
</comment>
<dbReference type="SUPFAM" id="SSF49899">
    <property type="entry name" value="Concanavalin A-like lectins/glucanases"/>
    <property type="match status" value="1"/>
</dbReference>
<dbReference type="InterPro" id="IPR018511">
    <property type="entry name" value="Hemolysin-typ_Ca-bd_CS"/>
</dbReference>
<sequence>MPLPPNTPSEITIDDAAYVLTFAEEFSEDPAYYAGHNVDGVWATSYAPHLHDGRWAEANGEGQYFTDPDQADLPEVFDVADGAITITATPLTPEQQALADGQAYSSGILTTELSFAASSGYIEIRADVPDEQGFLSAFFLLPEDGDWSAEIDVFEILGNDADTLYTNVWNDGVDDSEAFDIAGLSDGYHTYGLLWTEDTIEWYVDGVLVRTEPNTIDEPMYLATALIVDSTWTGNPDETTDFSDGLSIDYIHVYELESDPDRNEAIADQSEFTPKTFVNGDSGGVMYGTRWGDVMDGLAGDDILYGRDGDDLLSGGTGQDSLYGDAGGDSLSGGADRDKLIGGDGDDFLEGGAGVDHLWGGDYSAGSGSDTFVFSEGDGMDFIHDFSASDDVIDLSAYASDLATLDPFIHDRGWATEINLSGLTGNSGDRVFIIGLDPDDLGADNFDFGLIA</sequence>
<keyword evidence="7" id="KW-1185">Reference proteome</keyword>
<evidence type="ECO:0000256" key="2">
    <source>
        <dbReference type="ARBA" id="ARBA00022729"/>
    </source>
</evidence>
<dbReference type="EMBL" id="AQQY01000001">
    <property type="protein sequence ID" value="KCV83824.1"/>
    <property type="molecule type" value="Genomic_DNA"/>
</dbReference>
<dbReference type="AlphaFoldDB" id="A0A058ZQI5"/>
<dbReference type="GO" id="GO:0005975">
    <property type="term" value="P:carbohydrate metabolic process"/>
    <property type="evidence" value="ECO:0007669"/>
    <property type="project" value="InterPro"/>
</dbReference>
<dbReference type="InterPro" id="IPR050546">
    <property type="entry name" value="Glycosyl_Hydrlase_16"/>
</dbReference>
<reference evidence="6 7" key="1">
    <citation type="submission" date="2013-04" db="EMBL/GenBank/DDBJ databases">
        <title>Shimia sp. 22II-S11-Z10 Genome Sequencing.</title>
        <authorList>
            <person name="Lai Q."/>
            <person name="Li G."/>
            <person name="Shao Z."/>
        </authorList>
    </citation>
    <scope>NUCLEOTIDE SEQUENCE [LARGE SCALE GENOMIC DNA]</scope>
    <source>
        <strain evidence="7">22II-S11-Z10</strain>
    </source>
</reference>
<organism evidence="6 7">
    <name type="scientific">Actibacterium atlanticum</name>
    <dbReference type="NCBI Taxonomy" id="1461693"/>
    <lineage>
        <taxon>Bacteria</taxon>
        <taxon>Pseudomonadati</taxon>
        <taxon>Pseudomonadota</taxon>
        <taxon>Alphaproteobacteria</taxon>
        <taxon>Rhodobacterales</taxon>
        <taxon>Roseobacteraceae</taxon>
        <taxon>Actibacterium</taxon>
    </lineage>
</organism>
<accession>A0A058ZQI5</accession>
<dbReference type="PANTHER" id="PTHR10963:SF55">
    <property type="entry name" value="GLYCOSIDE HYDROLASE FAMILY 16 PROTEIN"/>
    <property type="match status" value="1"/>
</dbReference>
<feature type="domain" description="GH16" evidence="5">
    <location>
        <begin position="1"/>
        <end position="259"/>
    </location>
</feature>
<dbReference type="PRINTS" id="PR00313">
    <property type="entry name" value="CABNDNGRPT"/>
</dbReference>
<dbReference type="PROSITE" id="PS51762">
    <property type="entry name" value="GH16_2"/>
    <property type="match status" value="1"/>
</dbReference>
<evidence type="ECO:0000256" key="1">
    <source>
        <dbReference type="ARBA" id="ARBA00006865"/>
    </source>
</evidence>
<dbReference type="GO" id="GO:0004553">
    <property type="term" value="F:hydrolase activity, hydrolyzing O-glycosyl compounds"/>
    <property type="evidence" value="ECO:0007669"/>
    <property type="project" value="InterPro"/>
</dbReference>
<proteinExistence type="inferred from homology"/>
<dbReference type="InterPro" id="IPR000757">
    <property type="entry name" value="Beta-glucanase-like"/>
</dbReference>
<dbReference type="PROSITE" id="PS01034">
    <property type="entry name" value="GH16_1"/>
    <property type="match status" value="1"/>
</dbReference>
<dbReference type="PROSITE" id="PS00330">
    <property type="entry name" value="HEMOLYSIN_CALCIUM"/>
    <property type="match status" value="2"/>
</dbReference>
<gene>
    <name evidence="6" type="ORF">ATO10_03650</name>
</gene>
<dbReference type="PANTHER" id="PTHR10963">
    <property type="entry name" value="GLYCOSYL HYDROLASE-RELATED"/>
    <property type="match status" value="1"/>
</dbReference>
<dbReference type="Pfam" id="PF00722">
    <property type="entry name" value="Glyco_hydro_16"/>
    <property type="match status" value="1"/>
</dbReference>
<dbReference type="GO" id="GO:0005509">
    <property type="term" value="F:calcium ion binding"/>
    <property type="evidence" value="ECO:0007669"/>
    <property type="project" value="InterPro"/>
</dbReference>
<protein>
    <submittedName>
        <fullName evidence="6">Glycoside hydrolase family protein</fullName>
    </submittedName>
</protein>
<dbReference type="STRING" id="1461693.ATO10_03650"/>
<dbReference type="CDD" id="cd08023">
    <property type="entry name" value="GH16_laminarinase_like"/>
    <property type="match status" value="1"/>
</dbReference>
<dbReference type="PATRIC" id="fig|1461693.3.peg.752"/>
<evidence type="ECO:0000256" key="4">
    <source>
        <dbReference type="ARBA" id="ARBA00023295"/>
    </source>
</evidence>
<name>A0A058ZQI5_9RHOB</name>
<dbReference type="SUPFAM" id="SSF51120">
    <property type="entry name" value="beta-Roll"/>
    <property type="match status" value="1"/>
</dbReference>
<dbReference type="Pfam" id="PF00353">
    <property type="entry name" value="HemolysinCabind"/>
    <property type="match status" value="2"/>
</dbReference>
<dbReference type="RefSeq" id="WP_051597917.1">
    <property type="nucleotide sequence ID" value="NZ_AQQY01000001.1"/>
</dbReference>
<dbReference type="eggNOG" id="COG2273">
    <property type="taxonomic scope" value="Bacteria"/>
</dbReference>
<evidence type="ECO:0000256" key="3">
    <source>
        <dbReference type="ARBA" id="ARBA00022801"/>
    </source>
</evidence>
<keyword evidence="3 6" id="KW-0378">Hydrolase</keyword>
<dbReference type="Gene3D" id="2.150.10.10">
    <property type="entry name" value="Serralysin-like metalloprotease, C-terminal"/>
    <property type="match status" value="1"/>
</dbReference>
<dbReference type="Gene3D" id="2.60.120.200">
    <property type="match status" value="1"/>
</dbReference>
<keyword evidence="2" id="KW-0732">Signal</keyword>
<dbReference type="Proteomes" id="UP000024836">
    <property type="component" value="Unassembled WGS sequence"/>
</dbReference>
<comment type="caution">
    <text evidence="6">The sequence shown here is derived from an EMBL/GenBank/DDBJ whole genome shotgun (WGS) entry which is preliminary data.</text>
</comment>
<evidence type="ECO:0000313" key="7">
    <source>
        <dbReference type="Proteomes" id="UP000024836"/>
    </source>
</evidence>
<dbReference type="InterPro" id="IPR001343">
    <property type="entry name" value="Hemolysn_Ca-bd"/>
</dbReference>